<evidence type="ECO:0000313" key="1">
    <source>
        <dbReference type="EMBL" id="EAS07914.1"/>
    </source>
</evidence>
<accession>Q24JG2</accession>
<dbReference type="AlphaFoldDB" id="Q24JG2"/>
<evidence type="ECO:0008006" key="3">
    <source>
        <dbReference type="Google" id="ProtNLM"/>
    </source>
</evidence>
<dbReference type="RefSeq" id="XP_001028156.1">
    <property type="nucleotide sequence ID" value="XM_001028156.2"/>
</dbReference>
<protein>
    <recommendedName>
        <fullName evidence="3">BTB/POZ domain protein</fullName>
    </recommendedName>
</protein>
<keyword evidence="2" id="KW-1185">Reference proteome</keyword>
<dbReference type="KEGG" id="tet:TTHERM_01513250"/>
<organism evidence="1 2">
    <name type="scientific">Tetrahymena thermophila (strain SB210)</name>
    <dbReference type="NCBI Taxonomy" id="312017"/>
    <lineage>
        <taxon>Eukaryota</taxon>
        <taxon>Sar</taxon>
        <taxon>Alveolata</taxon>
        <taxon>Ciliophora</taxon>
        <taxon>Intramacronucleata</taxon>
        <taxon>Oligohymenophorea</taxon>
        <taxon>Hymenostomatida</taxon>
        <taxon>Tetrahymenina</taxon>
        <taxon>Tetrahymenidae</taxon>
        <taxon>Tetrahymena</taxon>
    </lineage>
</organism>
<name>Q24JG2_TETTS</name>
<dbReference type="InParanoid" id="Q24JG2"/>
<proteinExistence type="predicted"/>
<dbReference type="GeneID" id="7847025"/>
<sequence length="378" mass="44960">MEQPQQQQQLPLGEPQIDNLTYIFSQYSQTYYQSAAGQFNKKCSIQLNVSNMNTISIQSFKQLDQNMLILQQPRQDVQSLIIIYGNQKKQVILNKTYLIEEFLGSIPYDSFDLSLYSPNILEEDFENFINFLFYGVLQFPSTKVPTYICLLTLFQMHIYLRDITQQLLNSFNNQQCNLFSTQNYDDILLYHLFEYHTYNKPSYCGFMNLMLNQQWILITQKVSWFSSQNGQYFEISALLKLFNEDQFKTFLNSLYFYERIYYFNYQKCLPNCSSDALYVIVGLNQIINEYYNSKKIADPHDRTQQVQSLLNQYLPLEKNINMGLFKEIKDFYNQKFVNEILISQVENLQKQVEELKDQKLACVFTSKLSLWQLKNHQL</sequence>
<dbReference type="Proteomes" id="UP000009168">
    <property type="component" value="Unassembled WGS sequence"/>
</dbReference>
<evidence type="ECO:0000313" key="2">
    <source>
        <dbReference type="Proteomes" id="UP000009168"/>
    </source>
</evidence>
<gene>
    <name evidence="1" type="ORF">TTHERM_01513250</name>
</gene>
<dbReference type="HOGENOM" id="CLU_732568_0_0_1"/>
<dbReference type="EMBL" id="GG662208">
    <property type="protein sequence ID" value="EAS07914.1"/>
    <property type="molecule type" value="Genomic_DNA"/>
</dbReference>
<reference evidence="2" key="1">
    <citation type="journal article" date="2006" name="PLoS Biol.">
        <title>Macronuclear genome sequence of the ciliate Tetrahymena thermophila, a model eukaryote.</title>
        <authorList>
            <person name="Eisen J.A."/>
            <person name="Coyne R.S."/>
            <person name="Wu M."/>
            <person name="Wu D."/>
            <person name="Thiagarajan M."/>
            <person name="Wortman J.R."/>
            <person name="Badger J.H."/>
            <person name="Ren Q."/>
            <person name="Amedeo P."/>
            <person name="Jones K.M."/>
            <person name="Tallon L.J."/>
            <person name="Delcher A.L."/>
            <person name="Salzberg S.L."/>
            <person name="Silva J.C."/>
            <person name="Haas B.J."/>
            <person name="Majoros W.H."/>
            <person name="Farzad M."/>
            <person name="Carlton J.M."/>
            <person name="Smith R.K. Jr."/>
            <person name="Garg J."/>
            <person name="Pearlman R.E."/>
            <person name="Karrer K.M."/>
            <person name="Sun L."/>
            <person name="Manning G."/>
            <person name="Elde N.C."/>
            <person name="Turkewitz A.P."/>
            <person name="Asai D.J."/>
            <person name="Wilkes D.E."/>
            <person name="Wang Y."/>
            <person name="Cai H."/>
            <person name="Collins K."/>
            <person name="Stewart B.A."/>
            <person name="Lee S.R."/>
            <person name="Wilamowska K."/>
            <person name="Weinberg Z."/>
            <person name="Ruzzo W.L."/>
            <person name="Wloga D."/>
            <person name="Gaertig J."/>
            <person name="Frankel J."/>
            <person name="Tsao C.-C."/>
            <person name="Gorovsky M.A."/>
            <person name="Keeling P.J."/>
            <person name="Waller R.F."/>
            <person name="Patron N.J."/>
            <person name="Cherry J.M."/>
            <person name="Stover N.A."/>
            <person name="Krieger C.J."/>
            <person name="del Toro C."/>
            <person name="Ryder H.F."/>
            <person name="Williamson S.C."/>
            <person name="Barbeau R.A."/>
            <person name="Hamilton E.P."/>
            <person name="Orias E."/>
        </authorList>
    </citation>
    <scope>NUCLEOTIDE SEQUENCE [LARGE SCALE GENOMIC DNA]</scope>
    <source>
        <strain evidence="2">SB210</strain>
    </source>
</reference>